<dbReference type="STRING" id="7574.A0A1S3IIK9"/>
<evidence type="ECO:0000256" key="8">
    <source>
        <dbReference type="ARBA" id="ARBA00023242"/>
    </source>
</evidence>
<dbReference type="InterPro" id="IPR025750">
    <property type="entry name" value="DPF1-3_N"/>
</dbReference>
<gene>
    <name evidence="12" type="primary">LOC106164092</name>
</gene>
<dbReference type="SUPFAM" id="SSF57903">
    <property type="entry name" value="FYVE/PHD zinc finger"/>
    <property type="match status" value="2"/>
</dbReference>
<dbReference type="RefSeq" id="XP_013397339.1">
    <property type="nucleotide sequence ID" value="XM_013541885.1"/>
</dbReference>
<dbReference type="PANTHER" id="PTHR45888:SF5">
    <property type="entry name" value="D4, ISOFORM A"/>
    <property type="match status" value="1"/>
</dbReference>
<evidence type="ECO:0000259" key="10">
    <source>
        <dbReference type="PROSITE" id="PS50016"/>
    </source>
</evidence>
<dbReference type="InterPro" id="IPR011011">
    <property type="entry name" value="Znf_FYVE_PHD"/>
</dbReference>
<keyword evidence="11" id="KW-1185">Reference proteome</keyword>
<dbReference type="OrthoDB" id="1903104at2759"/>
<dbReference type="Pfam" id="PF14051">
    <property type="entry name" value="DPF1-3_N"/>
    <property type="match status" value="1"/>
</dbReference>
<keyword evidence="5" id="KW-0862">Zinc</keyword>
<organism evidence="11 12">
    <name type="scientific">Lingula anatina</name>
    <name type="common">Brachiopod</name>
    <name type="synonym">Lingula unguis</name>
    <dbReference type="NCBI Taxonomy" id="7574"/>
    <lineage>
        <taxon>Eukaryota</taxon>
        <taxon>Metazoa</taxon>
        <taxon>Spiralia</taxon>
        <taxon>Lophotrochozoa</taxon>
        <taxon>Brachiopoda</taxon>
        <taxon>Linguliformea</taxon>
        <taxon>Lingulata</taxon>
        <taxon>Lingulida</taxon>
        <taxon>Linguloidea</taxon>
        <taxon>Lingulidae</taxon>
        <taxon>Lingula</taxon>
    </lineage>
</organism>
<evidence type="ECO:0000256" key="1">
    <source>
        <dbReference type="ARBA" id="ARBA00004123"/>
    </source>
</evidence>
<keyword evidence="2" id="KW-0479">Metal-binding</keyword>
<feature type="domain" description="PHD-type" evidence="10">
    <location>
        <begin position="130"/>
        <end position="190"/>
    </location>
</feature>
<dbReference type="FunCoup" id="A0A1S3IIK9">
    <property type="interactions" value="1120"/>
</dbReference>
<evidence type="ECO:0000256" key="3">
    <source>
        <dbReference type="ARBA" id="ARBA00022737"/>
    </source>
</evidence>
<dbReference type="GO" id="GO:0008270">
    <property type="term" value="F:zinc ion binding"/>
    <property type="evidence" value="ECO:0007669"/>
    <property type="project" value="UniProtKB-KW"/>
</dbReference>
<dbReference type="Proteomes" id="UP000085678">
    <property type="component" value="Unplaced"/>
</dbReference>
<dbReference type="InParanoid" id="A0A1S3IIK9"/>
<name>A0A1S3IIK9_LINAN</name>
<proteinExistence type="predicted"/>
<dbReference type="Gene3D" id="3.30.40.10">
    <property type="entry name" value="Zinc/RING finger domain, C3HC4 (zinc finger)"/>
    <property type="match status" value="1"/>
</dbReference>
<dbReference type="InterPro" id="IPR001965">
    <property type="entry name" value="Znf_PHD"/>
</dbReference>
<reference evidence="12" key="1">
    <citation type="submission" date="2025-08" db="UniProtKB">
        <authorList>
            <consortium name="RefSeq"/>
        </authorList>
    </citation>
    <scope>IDENTIFICATION</scope>
    <source>
        <tissue evidence="12">Gonads</tissue>
    </source>
</reference>
<dbReference type="PROSITE" id="PS50016">
    <property type="entry name" value="ZF_PHD_2"/>
    <property type="match status" value="2"/>
</dbReference>
<keyword evidence="7" id="KW-0804">Transcription</keyword>
<protein>
    <submittedName>
        <fullName evidence="12">Zinc finger protein ubi-d4</fullName>
    </submittedName>
</protein>
<dbReference type="GO" id="GO:0005634">
    <property type="term" value="C:nucleus"/>
    <property type="evidence" value="ECO:0007669"/>
    <property type="project" value="UniProtKB-SubCell"/>
</dbReference>
<dbReference type="SMART" id="SM00249">
    <property type="entry name" value="PHD"/>
    <property type="match status" value="2"/>
</dbReference>
<evidence type="ECO:0000256" key="2">
    <source>
        <dbReference type="ARBA" id="ARBA00022723"/>
    </source>
</evidence>
<dbReference type="AlphaFoldDB" id="A0A1S3IIK9"/>
<dbReference type="KEGG" id="lak:106164092"/>
<keyword evidence="6" id="KW-0805">Transcription regulation</keyword>
<dbReference type="InterPro" id="IPR019787">
    <property type="entry name" value="Znf_PHD-finger"/>
</dbReference>
<dbReference type="InterPro" id="IPR013083">
    <property type="entry name" value="Znf_RING/FYVE/PHD"/>
</dbReference>
<accession>A0A1S3IIK9</accession>
<evidence type="ECO:0000313" key="11">
    <source>
        <dbReference type="Proteomes" id="UP000085678"/>
    </source>
</evidence>
<dbReference type="PANTHER" id="PTHR45888">
    <property type="entry name" value="HL01030P-RELATED"/>
    <property type="match status" value="1"/>
</dbReference>
<keyword evidence="4 9" id="KW-0863">Zinc-finger</keyword>
<sequence>MATPARNKGSSLPVVPLSPEQLYKEAIENAASYNSRLYLESQMRLPYVDSNTAVAQRHSNLWVSYRQRMPGTRAGQIYSYPAKRWRKKKRAVPLEEISITKATDIETGLPAGTSTAPSGTKSGRHKNSPNNYCDFCLGDETFNKKTKVSEELVSCADCGRSGHPTCLQFTENMIVSVKKYPWQCIECKSCGLCGTSDNDDQLLFCDDCDRGYHMYCLSPPLSEPPEGSWSCHLCIEEFHAGKPPACMAAPR</sequence>
<keyword evidence="8" id="KW-0539">Nucleus</keyword>
<dbReference type="GeneID" id="106164092"/>
<evidence type="ECO:0000256" key="7">
    <source>
        <dbReference type="ARBA" id="ARBA00023163"/>
    </source>
</evidence>
<dbReference type="CDD" id="cd15619">
    <property type="entry name" value="PHD1_d4"/>
    <property type="match status" value="1"/>
</dbReference>
<keyword evidence="3" id="KW-0677">Repeat</keyword>
<dbReference type="FunFam" id="3.30.40.10:FF:000005">
    <property type="entry name" value="zinc finger protein isoform X1"/>
    <property type="match status" value="1"/>
</dbReference>
<dbReference type="CDD" id="cd15530">
    <property type="entry name" value="PHD2_d4"/>
    <property type="match status" value="1"/>
</dbReference>
<evidence type="ECO:0000256" key="6">
    <source>
        <dbReference type="ARBA" id="ARBA00023015"/>
    </source>
</evidence>
<comment type="subcellular location">
    <subcellularLocation>
        <location evidence="1">Nucleus</location>
    </subcellularLocation>
</comment>
<feature type="domain" description="PHD-type" evidence="10">
    <location>
        <begin position="187"/>
        <end position="237"/>
    </location>
</feature>
<evidence type="ECO:0000256" key="5">
    <source>
        <dbReference type="ARBA" id="ARBA00022833"/>
    </source>
</evidence>
<evidence type="ECO:0000256" key="9">
    <source>
        <dbReference type="PROSITE-ProRule" id="PRU00146"/>
    </source>
</evidence>
<evidence type="ECO:0000313" key="12">
    <source>
        <dbReference type="RefSeq" id="XP_013397339.1"/>
    </source>
</evidence>
<evidence type="ECO:0000256" key="4">
    <source>
        <dbReference type="ARBA" id="ARBA00022771"/>
    </source>
</evidence>
<dbReference type="Pfam" id="PF00628">
    <property type="entry name" value="PHD"/>
    <property type="match status" value="2"/>
</dbReference>